<comment type="caution">
    <text evidence="2">The sequence shown here is derived from an EMBL/GenBank/DDBJ whole genome shotgun (WGS) entry which is preliminary data.</text>
</comment>
<evidence type="ECO:0000259" key="1">
    <source>
        <dbReference type="Pfam" id="PF12742"/>
    </source>
</evidence>
<dbReference type="GeneID" id="94839017"/>
<protein>
    <recommendedName>
        <fullName evidence="1">Trafficking protein particle complex subunit 11 C-terminal domain-containing protein</fullName>
    </recommendedName>
</protein>
<proteinExistence type="predicted"/>
<dbReference type="RefSeq" id="XP_068359700.1">
    <property type="nucleotide sequence ID" value="XM_068504313.1"/>
</dbReference>
<dbReference type="EMBL" id="MLAK01000722">
    <property type="protein sequence ID" value="OHT06564.1"/>
    <property type="molecule type" value="Genomic_DNA"/>
</dbReference>
<evidence type="ECO:0000313" key="3">
    <source>
        <dbReference type="Proteomes" id="UP000179807"/>
    </source>
</evidence>
<organism evidence="2 3">
    <name type="scientific">Tritrichomonas foetus</name>
    <dbReference type="NCBI Taxonomy" id="1144522"/>
    <lineage>
        <taxon>Eukaryota</taxon>
        <taxon>Metamonada</taxon>
        <taxon>Parabasalia</taxon>
        <taxon>Tritrichomonadida</taxon>
        <taxon>Tritrichomonadidae</taxon>
        <taxon>Tritrichomonas</taxon>
    </lineage>
</organism>
<keyword evidence="3" id="KW-1185">Reference proteome</keyword>
<feature type="domain" description="Trafficking protein particle complex subunit 11 C-terminal" evidence="1">
    <location>
        <begin position="505"/>
        <end position="562"/>
    </location>
</feature>
<dbReference type="Proteomes" id="UP000179807">
    <property type="component" value="Unassembled WGS sequence"/>
</dbReference>
<dbReference type="InterPro" id="IPR025876">
    <property type="entry name" value="TRAPPC11_C"/>
</dbReference>
<sequence>MNIHELFRGIEKLISQKDTTDANQAIDALIESHPQFLRQNFYSIQSQIFRLKAKIFFLEQNFSKWIFYSLVCLSKNFIPYLPKFQDEFFNLLKNLNKTEISLISMSKNNFFQNEHLMDQSLIDEHKLFHDFNSPFTVKAFFSEQYCTKEEPFNLHVKFFSSLLNEFKFSELAVYLSISKVDNTTEESKIVLNNEPIVFVPHQVLSYEKELQFDEKIRSISLKYATLTLDNLTLFISTDDPSKTVFNRVLRIPNISHCHMAVDSPPFGIPNAPFPVSIKISLDESSPAPYQIAYQISPFESQQHCYTLQPGDSLSLVENIIEEFEQFDEMNVVFFITSEDSVFPNHIDYPFSVLFKSPFKVFSQCFDESGNELLFDEQMTVNRKYMIITKILLQIDAPVSLSSVELDKFEDSLITLIPIEQKIDLSPGEAFTVASFIIPQTPVLSKSLASFKVKYSPLKYFDAPDSIFNFSLPKMNIKKKIITVDFNFPSIATQYQPHSSSVIVKNETELKMILKFTMNHSSEIMINGFMNYEFVIQPKGTHEINFSFFPLKIGHITFPHMTITNENGIIWNSSPDIFVLFASS</sequence>
<name>A0A1J4KA45_9EUKA</name>
<dbReference type="PANTHER" id="PTHR14374">
    <property type="entry name" value="FOIE GRAS"/>
    <property type="match status" value="1"/>
</dbReference>
<dbReference type="Pfam" id="PF12742">
    <property type="entry name" value="Gryzun-like"/>
    <property type="match status" value="1"/>
</dbReference>
<gene>
    <name evidence="2" type="ORF">TRFO_25379</name>
</gene>
<dbReference type="PANTHER" id="PTHR14374:SF0">
    <property type="entry name" value="TRAFFICKING PROTEIN PARTICLE COMPLEX SUBUNIT 11"/>
    <property type="match status" value="1"/>
</dbReference>
<accession>A0A1J4KA45</accession>
<evidence type="ECO:0000313" key="2">
    <source>
        <dbReference type="EMBL" id="OHT06564.1"/>
    </source>
</evidence>
<dbReference type="AlphaFoldDB" id="A0A1J4KA45"/>
<reference evidence="2" key="1">
    <citation type="submission" date="2016-10" db="EMBL/GenBank/DDBJ databases">
        <authorList>
            <person name="Benchimol M."/>
            <person name="Almeida L.G."/>
            <person name="Vasconcelos A.T."/>
            <person name="Perreira-Neves A."/>
            <person name="Rosa I.A."/>
            <person name="Tasca T."/>
            <person name="Bogo M.R."/>
            <person name="de Souza W."/>
        </authorList>
    </citation>
    <scope>NUCLEOTIDE SEQUENCE [LARGE SCALE GENOMIC DNA]</scope>
    <source>
        <strain evidence="2">K</strain>
    </source>
</reference>
<dbReference type="VEuPathDB" id="TrichDB:TRFO_25379"/>